<evidence type="ECO:0000256" key="4">
    <source>
        <dbReference type="ARBA" id="ARBA00023136"/>
    </source>
</evidence>
<dbReference type="SUPFAM" id="SSF52540">
    <property type="entry name" value="P-loop containing nucleoside triphosphate hydrolases"/>
    <property type="match status" value="1"/>
</dbReference>
<reference evidence="6 7" key="1">
    <citation type="journal article" date="2009" name="Stand. Genomic Sci.">
        <title>Complete genome sequence of Pirellula staleyi type strain (ATCC 27377).</title>
        <authorList>
            <person name="Clum A."/>
            <person name="Tindall B.J."/>
            <person name="Sikorski J."/>
            <person name="Ivanova N."/>
            <person name="Mavrommatis K."/>
            <person name="Lucas S."/>
            <person name="Glavina del Rio T."/>
            <person name="Nolan M."/>
            <person name="Chen F."/>
            <person name="Tice H."/>
            <person name="Pitluck S."/>
            <person name="Cheng J.F."/>
            <person name="Chertkov O."/>
            <person name="Brettin T."/>
            <person name="Han C."/>
            <person name="Detter J.C."/>
            <person name="Kuske C."/>
            <person name="Bruce D."/>
            <person name="Goodwin L."/>
            <person name="Ovchinikova G."/>
            <person name="Pati A."/>
            <person name="Mikhailova N."/>
            <person name="Chen A."/>
            <person name="Palaniappan K."/>
            <person name="Land M."/>
            <person name="Hauser L."/>
            <person name="Chang Y.J."/>
            <person name="Jeffries C.D."/>
            <person name="Chain P."/>
            <person name="Rohde M."/>
            <person name="Goker M."/>
            <person name="Bristow J."/>
            <person name="Eisen J.A."/>
            <person name="Markowitz V."/>
            <person name="Hugenholtz P."/>
            <person name="Kyrpides N.C."/>
            <person name="Klenk H.P."/>
            <person name="Lapidus A."/>
        </authorList>
    </citation>
    <scope>NUCLEOTIDE SEQUENCE [LARGE SCALE GENOMIC DNA]</scope>
    <source>
        <strain evidence="7">ATCC 27377 / DSM 6068 / ICPB 4128</strain>
    </source>
</reference>
<dbReference type="Pfam" id="PF01926">
    <property type="entry name" value="MMR_HSR1"/>
    <property type="match status" value="1"/>
</dbReference>
<gene>
    <name evidence="6" type="ordered locus">Psta_1395</name>
</gene>
<dbReference type="GO" id="GO:0005737">
    <property type="term" value="C:cytoplasm"/>
    <property type="evidence" value="ECO:0007669"/>
    <property type="project" value="TreeGrafter"/>
</dbReference>
<dbReference type="AlphaFoldDB" id="D2QWW7"/>
<keyword evidence="7" id="KW-1185">Reference proteome</keyword>
<dbReference type="GO" id="GO:0016020">
    <property type="term" value="C:membrane"/>
    <property type="evidence" value="ECO:0007669"/>
    <property type="project" value="UniProtKB-SubCell"/>
</dbReference>
<dbReference type="CDD" id="cd00880">
    <property type="entry name" value="Era_like"/>
    <property type="match status" value="1"/>
</dbReference>
<dbReference type="PANTHER" id="PTHR42714">
    <property type="entry name" value="TRNA MODIFICATION GTPASE GTPBP3"/>
    <property type="match status" value="1"/>
</dbReference>
<dbReference type="GO" id="GO:0002098">
    <property type="term" value="P:tRNA wobble uridine modification"/>
    <property type="evidence" value="ECO:0007669"/>
    <property type="project" value="TreeGrafter"/>
</dbReference>
<dbReference type="NCBIfam" id="TIGR00231">
    <property type="entry name" value="small_GTP"/>
    <property type="match status" value="1"/>
</dbReference>
<proteinExistence type="predicted"/>
<evidence type="ECO:0000313" key="7">
    <source>
        <dbReference type="Proteomes" id="UP000001887"/>
    </source>
</evidence>
<dbReference type="HOGENOM" id="CLU_035027_0_0_0"/>
<dbReference type="Pfam" id="PF05128">
    <property type="entry name" value="DUF697"/>
    <property type="match status" value="1"/>
</dbReference>
<keyword evidence="2" id="KW-0812">Transmembrane</keyword>
<dbReference type="PANTHER" id="PTHR42714:SF6">
    <property type="entry name" value="TRANSLATION INITIATION FACTOR IF-2"/>
    <property type="match status" value="1"/>
</dbReference>
<protein>
    <submittedName>
        <fullName evidence="6">GTP-binding protein HSR1-related protein</fullName>
    </submittedName>
</protein>
<dbReference type="STRING" id="530564.Psta_1395"/>
<dbReference type="eggNOG" id="COG1159">
    <property type="taxonomic scope" value="Bacteria"/>
</dbReference>
<dbReference type="InterPro" id="IPR006073">
    <property type="entry name" value="GTP-bd"/>
</dbReference>
<evidence type="ECO:0000313" key="6">
    <source>
        <dbReference type="EMBL" id="ADB16071.1"/>
    </source>
</evidence>
<keyword evidence="4" id="KW-0472">Membrane</keyword>
<dbReference type="InterPro" id="IPR005225">
    <property type="entry name" value="Small_GTP-bd"/>
</dbReference>
<feature type="domain" description="G" evidence="5">
    <location>
        <begin position="57"/>
        <end position="175"/>
    </location>
</feature>
<dbReference type="GO" id="GO:0030488">
    <property type="term" value="P:tRNA methylation"/>
    <property type="evidence" value="ECO:0007669"/>
    <property type="project" value="TreeGrafter"/>
</dbReference>
<dbReference type="Proteomes" id="UP000001887">
    <property type="component" value="Chromosome"/>
</dbReference>
<comment type="subcellular location">
    <subcellularLocation>
        <location evidence="1">Membrane</location>
        <topology evidence="1">Multi-pass membrane protein</topology>
    </subcellularLocation>
</comment>
<evidence type="ECO:0000256" key="3">
    <source>
        <dbReference type="ARBA" id="ARBA00022989"/>
    </source>
</evidence>
<dbReference type="InterPro" id="IPR027417">
    <property type="entry name" value="P-loop_NTPase"/>
</dbReference>
<name>D2QWW7_PIRSD</name>
<dbReference type="InterPro" id="IPR021147">
    <property type="entry name" value="DUF697"/>
</dbReference>
<evidence type="ECO:0000256" key="1">
    <source>
        <dbReference type="ARBA" id="ARBA00004141"/>
    </source>
</evidence>
<keyword evidence="3" id="KW-1133">Transmembrane helix</keyword>
<evidence type="ECO:0000259" key="5">
    <source>
        <dbReference type="Pfam" id="PF01926"/>
    </source>
</evidence>
<dbReference type="GO" id="GO:0005525">
    <property type="term" value="F:GTP binding"/>
    <property type="evidence" value="ECO:0007669"/>
    <property type="project" value="InterPro"/>
</dbReference>
<dbReference type="Gene3D" id="3.40.50.300">
    <property type="entry name" value="P-loop containing nucleotide triphosphate hydrolases"/>
    <property type="match status" value="1"/>
</dbReference>
<organism evidence="6 7">
    <name type="scientific">Pirellula staleyi (strain ATCC 27377 / DSM 6068 / ICPB 4128)</name>
    <name type="common">Pirella staleyi</name>
    <dbReference type="NCBI Taxonomy" id="530564"/>
    <lineage>
        <taxon>Bacteria</taxon>
        <taxon>Pseudomonadati</taxon>
        <taxon>Planctomycetota</taxon>
        <taxon>Planctomycetia</taxon>
        <taxon>Pirellulales</taxon>
        <taxon>Pirellulaceae</taxon>
        <taxon>Pirellula</taxon>
    </lineage>
</organism>
<evidence type="ECO:0000256" key="2">
    <source>
        <dbReference type="ARBA" id="ARBA00022692"/>
    </source>
</evidence>
<sequence>MQPIVAETEDSYRDAMNAVERALERFKNSSDVEKEKLRQELAGLRAMHDKMQCGRVEIVVFGEISVGKSALINALIGRDVAAVDVRGGWTKEVWQVAWDGAGYCLPGLGVSQVVLVDTPGINEVGGSTRGERAREAAQRADLLLFVTDSDFNEVEHDSLSSLVTFHKPIIVVLSKSDLYSPDQKARLLHVLTQERLVGLVPAEHVVTAAADPREREYIIESADGSVRSEWRKPQPDVSELRAKILEMLDREGLAIVALNAALFAADKTDRLASLRVRLRNERASQVVWSYATLKAIAVGLNPIAVADVFGGAAVDVAMIVTLAAVYNLELSWTHARQLALSIGKAAGFMTAGVLLTTLATSAFKALTIGKGTLLTALPQGAAAGYGSYIVGEAARYYFEHGSSWGGEGPKKVVEQILARTDKDSVVQKLREEIRKRLLTNPHSGNDDVLKS</sequence>
<accession>D2QWW7</accession>
<dbReference type="EMBL" id="CP001848">
    <property type="protein sequence ID" value="ADB16071.1"/>
    <property type="molecule type" value="Genomic_DNA"/>
</dbReference>
<dbReference type="KEGG" id="psl:Psta_1395"/>